<reference evidence="4 5" key="1">
    <citation type="submission" date="2018-09" db="EMBL/GenBank/DDBJ databases">
        <title>Genomic Encyclopedia of Archaeal and Bacterial Type Strains, Phase II (KMG-II): from individual species to whole genera.</title>
        <authorList>
            <person name="Goeker M."/>
        </authorList>
    </citation>
    <scope>NUCLEOTIDE SEQUENCE [LARGE SCALE GENOMIC DNA]</scope>
    <source>
        <strain evidence="4 5">DSM 17008</strain>
    </source>
</reference>
<comment type="function">
    <text evidence="1">Catalyzes the ATP-dependent phosphorylation of thiamine-monophosphate (TMP) to form thiamine-pyrophosphate (TPP), the active form of vitamin B1.</text>
</comment>
<keyword evidence="1" id="KW-0784">Thiamine biosynthesis</keyword>
<feature type="binding site" evidence="1">
    <location>
        <position position="79"/>
    </location>
    <ligand>
        <name>Mg(2+)</name>
        <dbReference type="ChEBI" id="CHEBI:18420"/>
        <label>4</label>
    </ligand>
</feature>
<dbReference type="GO" id="GO:0005524">
    <property type="term" value="F:ATP binding"/>
    <property type="evidence" value="ECO:0007669"/>
    <property type="project" value="UniProtKB-UniRule"/>
</dbReference>
<feature type="binding site" evidence="1">
    <location>
        <begin position="126"/>
        <end position="127"/>
    </location>
    <ligand>
        <name>ATP</name>
        <dbReference type="ChEBI" id="CHEBI:30616"/>
    </ligand>
</feature>
<dbReference type="PIRSF" id="PIRSF005303">
    <property type="entry name" value="Thiam_monoph_kin"/>
    <property type="match status" value="1"/>
</dbReference>
<sequence length="338" mass="37047">MGDSMPKDEFEWIQQHTPAHSHQKRLEEGIGDDAAVYKASSFFDEVVCVDTMIEGIHFTKETMAPYDIGYKALAANISDLAAMGAEPSFYIVSIAIPPHWEDDELSGLYEGMAELGDRFEMDLIGGDTVSSAHELMMSITVIGRVETGRRLLRRNAEPGDVIFLTGPVGRSASGLKLLLEKGRHASFSSIEQTLLSYHQRPEPQVKTGRLAASLSARIALNDISDGLASESFEIAEASGVQMHLEQELVPVPDEFAGYDPAEYWEWMLYGGEDFELLGTVEAGSWEKFQRLSEAAGINVTNIGRVEAGTAGVWLHNQGDTEALEKKGYNHFSGKEGQG</sequence>
<comment type="similarity">
    <text evidence="1">Belongs to the thiamine-monophosphate kinase family.</text>
</comment>
<feature type="binding site" evidence="1">
    <location>
        <position position="127"/>
    </location>
    <ligand>
        <name>Mg(2+)</name>
        <dbReference type="ChEBI" id="CHEBI:18420"/>
        <label>1</label>
    </ligand>
</feature>
<dbReference type="InterPro" id="IPR016188">
    <property type="entry name" value="PurM-like_N"/>
</dbReference>
<evidence type="ECO:0000313" key="4">
    <source>
        <dbReference type="EMBL" id="RKD71430.1"/>
    </source>
</evidence>
<keyword evidence="1" id="KW-0808">Transferase</keyword>
<dbReference type="GO" id="GO:0009229">
    <property type="term" value="P:thiamine diphosphate biosynthetic process"/>
    <property type="evidence" value="ECO:0007669"/>
    <property type="project" value="UniProtKB-UniRule"/>
</dbReference>
<feature type="binding site" evidence="1">
    <location>
        <position position="109"/>
    </location>
    <ligand>
        <name>ATP</name>
        <dbReference type="ChEBI" id="CHEBI:30616"/>
    </ligand>
</feature>
<dbReference type="InterPro" id="IPR006283">
    <property type="entry name" value="ThiL-like"/>
</dbReference>
<keyword evidence="1" id="KW-0479">Metal-binding</keyword>
<comment type="caution">
    <text evidence="4">The sequence shown here is derived from an EMBL/GenBank/DDBJ whole genome shotgun (WGS) entry which is preliminary data.</text>
</comment>
<dbReference type="AlphaFoldDB" id="A0A419V0P2"/>
<dbReference type="Pfam" id="PF02769">
    <property type="entry name" value="AIRS_C"/>
    <property type="match status" value="1"/>
</dbReference>
<dbReference type="Gene3D" id="3.90.650.10">
    <property type="entry name" value="PurM-like C-terminal domain"/>
    <property type="match status" value="1"/>
</dbReference>
<feature type="binding site" evidence="1">
    <location>
        <position position="222"/>
    </location>
    <ligand>
        <name>Mg(2+)</name>
        <dbReference type="ChEBI" id="CHEBI:18420"/>
        <label>3</label>
    </ligand>
</feature>
<evidence type="ECO:0000256" key="1">
    <source>
        <dbReference type="HAMAP-Rule" id="MF_02128"/>
    </source>
</evidence>
<dbReference type="UniPathway" id="UPA00060">
    <property type="reaction ID" value="UER00142"/>
</dbReference>
<accession>A0A419V0P2</accession>
<dbReference type="EC" id="2.7.4.16" evidence="1"/>
<dbReference type="CDD" id="cd02194">
    <property type="entry name" value="ThiL"/>
    <property type="match status" value="1"/>
</dbReference>
<evidence type="ECO:0000313" key="5">
    <source>
        <dbReference type="Proteomes" id="UP000285120"/>
    </source>
</evidence>
<dbReference type="SUPFAM" id="SSF56042">
    <property type="entry name" value="PurM C-terminal domain-like"/>
    <property type="match status" value="1"/>
</dbReference>
<dbReference type="GO" id="GO:0000287">
    <property type="term" value="F:magnesium ion binding"/>
    <property type="evidence" value="ECO:0007669"/>
    <property type="project" value="UniProtKB-UniRule"/>
</dbReference>
<dbReference type="Gene3D" id="3.30.1330.10">
    <property type="entry name" value="PurM-like, N-terminal domain"/>
    <property type="match status" value="1"/>
</dbReference>
<feature type="binding site" evidence="1">
    <location>
        <position position="272"/>
    </location>
    <ligand>
        <name>substrate</name>
    </ligand>
</feature>
<dbReference type="Pfam" id="PF00586">
    <property type="entry name" value="AIRS"/>
    <property type="match status" value="1"/>
</dbReference>
<feature type="binding site" evidence="1">
    <location>
        <position position="50"/>
    </location>
    <ligand>
        <name>Mg(2+)</name>
        <dbReference type="ChEBI" id="CHEBI:18420"/>
        <label>1</label>
    </ligand>
</feature>
<dbReference type="NCBIfam" id="TIGR01379">
    <property type="entry name" value="thiL"/>
    <property type="match status" value="1"/>
</dbReference>
<dbReference type="GO" id="GO:0009030">
    <property type="term" value="F:thiamine-phosphate kinase activity"/>
    <property type="evidence" value="ECO:0007669"/>
    <property type="project" value="UniProtKB-UniRule"/>
</dbReference>
<keyword evidence="1" id="KW-0547">Nucleotide-binding</keyword>
<feature type="domain" description="PurM-like N-terminal" evidence="2">
    <location>
        <begin position="31"/>
        <end position="145"/>
    </location>
</feature>
<feature type="binding site" evidence="1">
    <location>
        <position position="153"/>
    </location>
    <ligand>
        <name>ATP</name>
        <dbReference type="ChEBI" id="CHEBI:30616"/>
    </ligand>
</feature>
<gene>
    <name evidence="1" type="primary">thiL</name>
    <name evidence="4" type="ORF">ATL39_2827</name>
</gene>
<dbReference type="InterPro" id="IPR010918">
    <property type="entry name" value="PurM-like_C_dom"/>
</dbReference>
<keyword evidence="5" id="KW-1185">Reference proteome</keyword>
<feature type="binding site" evidence="1">
    <location>
        <position position="33"/>
    </location>
    <ligand>
        <name>Mg(2+)</name>
        <dbReference type="ChEBI" id="CHEBI:18420"/>
        <label>4</label>
    </ligand>
</feature>
<organism evidence="4 5">
    <name type="scientific">Sinobaca qinghaiensis</name>
    <dbReference type="NCBI Taxonomy" id="342944"/>
    <lineage>
        <taxon>Bacteria</taxon>
        <taxon>Bacillati</taxon>
        <taxon>Bacillota</taxon>
        <taxon>Bacilli</taxon>
        <taxon>Bacillales</taxon>
        <taxon>Sporolactobacillaceae</taxon>
        <taxon>Sinobaca</taxon>
    </lineage>
</organism>
<dbReference type="GO" id="GO:0009228">
    <property type="term" value="P:thiamine biosynthetic process"/>
    <property type="evidence" value="ECO:0007669"/>
    <property type="project" value="UniProtKB-KW"/>
</dbReference>
<feature type="binding site" evidence="1">
    <location>
        <position position="57"/>
    </location>
    <ligand>
        <name>substrate</name>
    </ligand>
</feature>
<feature type="binding site" evidence="1">
    <location>
        <position position="79"/>
    </location>
    <ligand>
        <name>Mg(2+)</name>
        <dbReference type="ChEBI" id="CHEBI:18420"/>
        <label>2</label>
    </ligand>
</feature>
<keyword evidence="1" id="KW-0460">Magnesium</keyword>
<proteinExistence type="inferred from homology"/>
<feature type="binding site" evidence="1">
    <location>
        <position position="328"/>
    </location>
    <ligand>
        <name>substrate</name>
    </ligand>
</feature>
<comment type="miscellaneous">
    <text evidence="1">Reaction mechanism of ThiL seems to utilize a direct, inline transfer of the gamma-phosphate of ATP to TMP rather than a phosphorylated enzyme intermediate.</text>
</comment>
<comment type="caution">
    <text evidence="1">Lacks conserved residue(s) required for the propagation of feature annotation.</text>
</comment>
<dbReference type="Proteomes" id="UP000285120">
    <property type="component" value="Unassembled WGS sequence"/>
</dbReference>
<dbReference type="EMBL" id="RAPK01000010">
    <property type="protein sequence ID" value="RKD71430.1"/>
    <property type="molecule type" value="Genomic_DNA"/>
</dbReference>
<evidence type="ECO:0000259" key="3">
    <source>
        <dbReference type="Pfam" id="PF02769"/>
    </source>
</evidence>
<name>A0A419V0P2_9BACL</name>
<dbReference type="HAMAP" id="MF_02128">
    <property type="entry name" value="TMP_kinase"/>
    <property type="match status" value="1"/>
</dbReference>
<feature type="binding site" evidence="1">
    <location>
        <position position="50"/>
    </location>
    <ligand>
        <name>Mg(2+)</name>
        <dbReference type="ChEBI" id="CHEBI:18420"/>
        <label>2</label>
    </ligand>
</feature>
<comment type="pathway">
    <text evidence="1">Cofactor biosynthesis; thiamine diphosphate biosynthesis; thiamine diphosphate from thiamine phosphate: step 1/1.</text>
</comment>
<feature type="binding site" evidence="1">
    <location>
        <position position="225"/>
    </location>
    <ligand>
        <name>Mg(2+)</name>
        <dbReference type="ChEBI" id="CHEBI:18420"/>
        <label>5</label>
    </ligand>
</feature>
<feature type="binding site" evidence="1">
    <location>
        <position position="33"/>
    </location>
    <ligand>
        <name>Mg(2+)</name>
        <dbReference type="ChEBI" id="CHEBI:18420"/>
        <label>3</label>
    </ligand>
</feature>
<protein>
    <recommendedName>
        <fullName evidence="1">Thiamine-monophosphate kinase</fullName>
        <shortName evidence="1">TMP kinase</shortName>
        <shortName evidence="1">Thiamine-phosphate kinase</shortName>
        <ecNumber evidence="1">2.7.4.16</ecNumber>
    </recommendedName>
</protein>
<dbReference type="InterPro" id="IPR036921">
    <property type="entry name" value="PurM-like_N_sf"/>
</dbReference>
<dbReference type="PANTHER" id="PTHR30270:SF0">
    <property type="entry name" value="THIAMINE-MONOPHOSPHATE KINASE"/>
    <property type="match status" value="1"/>
</dbReference>
<dbReference type="InterPro" id="IPR036676">
    <property type="entry name" value="PurM-like_C_sf"/>
</dbReference>
<keyword evidence="1" id="KW-0067">ATP-binding</keyword>
<feature type="binding site" evidence="1">
    <location>
        <position position="224"/>
    </location>
    <ligand>
        <name>ATP</name>
        <dbReference type="ChEBI" id="CHEBI:30616"/>
    </ligand>
</feature>
<dbReference type="PANTHER" id="PTHR30270">
    <property type="entry name" value="THIAMINE-MONOPHOSPHATE KINASE"/>
    <property type="match status" value="1"/>
</dbReference>
<keyword evidence="1 4" id="KW-0418">Kinase</keyword>
<comment type="catalytic activity">
    <reaction evidence="1">
        <text>thiamine phosphate + ATP = thiamine diphosphate + ADP</text>
        <dbReference type="Rhea" id="RHEA:15913"/>
        <dbReference type="ChEBI" id="CHEBI:30616"/>
        <dbReference type="ChEBI" id="CHEBI:37575"/>
        <dbReference type="ChEBI" id="CHEBI:58937"/>
        <dbReference type="ChEBI" id="CHEBI:456216"/>
        <dbReference type="EC" id="2.7.4.16"/>
    </reaction>
</comment>
<feature type="binding site" evidence="1">
    <location>
        <position position="79"/>
    </location>
    <ligand>
        <name>Mg(2+)</name>
        <dbReference type="ChEBI" id="CHEBI:18420"/>
        <label>3</label>
    </ligand>
</feature>
<dbReference type="SUPFAM" id="SSF55326">
    <property type="entry name" value="PurM N-terminal domain-like"/>
    <property type="match status" value="1"/>
</dbReference>
<evidence type="ECO:0000259" key="2">
    <source>
        <dbReference type="Pfam" id="PF00586"/>
    </source>
</evidence>
<feature type="domain" description="PurM-like C-terminal" evidence="3">
    <location>
        <begin position="157"/>
        <end position="309"/>
    </location>
</feature>